<evidence type="ECO:0000256" key="1">
    <source>
        <dbReference type="ARBA" id="ARBA00022603"/>
    </source>
</evidence>
<dbReference type="EMBL" id="MF405918">
    <property type="protein sequence ID" value="QKU34010.1"/>
    <property type="molecule type" value="Genomic_DNA"/>
</dbReference>
<dbReference type="Gene3D" id="2.40.50.1070">
    <property type="match status" value="1"/>
</dbReference>
<dbReference type="Gene3D" id="3.40.50.150">
    <property type="entry name" value="Vaccinia Virus protein VP39"/>
    <property type="match status" value="1"/>
</dbReference>
<keyword evidence="2 4" id="KW-0808">Transferase</keyword>
<sequence length="361" mass="42050">MEEITYGFSMDEIMAKEKFCHKSLEKYFTNETTKLPILFFPRNKKYANKLGIDLNNLDVFYKNTVTQDILINIGREWIEFIHKSNFPVYNKKTSVGFWNQLHFKINKNSQMMVKIMVIGENWKDFLFDNYFDVFIKELDSRYGTNHGAVYIQWSKSITCPNKDENIVLVYGKDGITENILDINFHITPYTFSQGNPFTCNMLYRNIHKFIDNFGTKPIICYGRNIGHICFTWQKQVKVYGFNPCPIVDKDLRITMLQNHIVPDISLILDIDCNKTADTLRITNNNNTIIVSPGRNGLKPNIISAIKISRTNIKEFYYVSCHVNSLVRDLESIGECKITKIQPIDLFPSTKFCEMIVKIVLS</sequence>
<dbReference type="GO" id="GO:0003723">
    <property type="term" value="F:RNA binding"/>
    <property type="evidence" value="ECO:0007669"/>
    <property type="project" value="TreeGrafter"/>
</dbReference>
<evidence type="ECO:0000313" key="4">
    <source>
        <dbReference type="EMBL" id="QKU34010.1"/>
    </source>
</evidence>
<dbReference type="InterPro" id="IPR029063">
    <property type="entry name" value="SAM-dependent_MTases_sf"/>
</dbReference>
<dbReference type="RefSeq" id="YP_010780623.1">
    <property type="nucleotide sequence ID" value="NC_075038.1"/>
</dbReference>
<dbReference type="KEGG" id="vg:80517314"/>
<accession>A0A6N1NH15</accession>
<dbReference type="InterPro" id="IPR045850">
    <property type="entry name" value="TRM2_met"/>
</dbReference>
<dbReference type="SUPFAM" id="SSF53335">
    <property type="entry name" value="S-adenosyl-L-methionine-dependent methyltransferases"/>
    <property type="match status" value="1"/>
</dbReference>
<keyword evidence="3" id="KW-0949">S-adenosyl-L-methionine</keyword>
<dbReference type="GeneID" id="80517314"/>
<dbReference type="PANTHER" id="PTHR45904:SF2">
    <property type="entry name" value="TRNA (URACIL-5-)-METHYLTRANSFERASE HOMOLOG A"/>
    <property type="match status" value="1"/>
</dbReference>
<organism evidence="4">
    <name type="scientific">Tupanvirus deep ocean</name>
    <dbReference type="NCBI Taxonomy" id="2126984"/>
    <lineage>
        <taxon>Viruses</taxon>
        <taxon>Varidnaviria</taxon>
        <taxon>Bamfordvirae</taxon>
        <taxon>Nucleocytoviricota</taxon>
        <taxon>Megaviricetes</taxon>
        <taxon>Imitervirales</taxon>
        <taxon>Mimiviridae</taxon>
        <taxon>Megamimivirinae</taxon>
        <taxon>Tupanvirus</taxon>
        <taxon>Tupanvirus altamarinense</taxon>
    </lineage>
</organism>
<proteinExistence type="predicted"/>
<protein>
    <submittedName>
        <fullName evidence="4">Rna methyltransferase</fullName>
    </submittedName>
</protein>
<dbReference type="GO" id="GO:0006396">
    <property type="term" value="P:RNA processing"/>
    <property type="evidence" value="ECO:0007669"/>
    <property type="project" value="InterPro"/>
</dbReference>
<dbReference type="GO" id="GO:0008173">
    <property type="term" value="F:RNA methyltransferase activity"/>
    <property type="evidence" value="ECO:0007669"/>
    <property type="project" value="InterPro"/>
</dbReference>
<evidence type="ECO:0000256" key="3">
    <source>
        <dbReference type="ARBA" id="ARBA00022691"/>
    </source>
</evidence>
<reference evidence="4" key="1">
    <citation type="submission" date="2017-06" db="EMBL/GenBank/DDBJ databases">
        <authorList>
            <person name="Assis F.L."/>
            <person name="Abrahao J.S."/>
            <person name="Silva L."/>
            <person name="Khalil J.B."/>
            <person name="Rodrigues R."/>
            <person name="Silva L.S."/>
            <person name="Boratto P."/>
            <person name="Andrade M."/>
            <person name="Kroon E.G."/>
            <person name="Ribeiro B."/>
            <person name="Bergier I."/>
            <person name="Seligmann H."/>
            <person name="Ghigo E."/>
            <person name="Colson P."/>
            <person name="Levasseur A."/>
            <person name="Raoult D."/>
            <person name="Scola B.L."/>
        </authorList>
    </citation>
    <scope>NUCLEOTIDE SEQUENCE</scope>
    <source>
        <strain evidence="4">Deep ocean</strain>
    </source>
</reference>
<dbReference type="InterPro" id="IPR010280">
    <property type="entry name" value="U5_MeTrfase_fam"/>
</dbReference>
<keyword evidence="1 4" id="KW-0489">Methyltransferase</keyword>
<dbReference type="PROSITE" id="PS51687">
    <property type="entry name" value="SAM_MT_RNA_M5U"/>
    <property type="match status" value="1"/>
</dbReference>
<evidence type="ECO:0000256" key="2">
    <source>
        <dbReference type="ARBA" id="ARBA00022679"/>
    </source>
</evidence>
<dbReference type="GO" id="GO:0032259">
    <property type="term" value="P:methylation"/>
    <property type="evidence" value="ECO:0007669"/>
    <property type="project" value="UniProtKB-KW"/>
</dbReference>
<name>A0A6N1NH15_9VIRU</name>
<reference evidence="4" key="2">
    <citation type="journal article" date="2018" name="Nat. Commun.">
        <title>Tailed giant Tupanvirus possesses the most complete translational apparatus of the known virosphere.</title>
        <authorList>
            <person name="Abrahao J."/>
            <person name="Silva L."/>
            <person name="Silva L.S."/>
            <person name="Khalil J.Y.B."/>
            <person name="Rodrigues R."/>
            <person name="Arantes T."/>
            <person name="Assis F."/>
            <person name="Boratto P."/>
            <person name="Andrade M."/>
            <person name="Kroon E.G."/>
            <person name="Ribeiro B."/>
            <person name="Bergier I."/>
            <person name="Seligmann H."/>
            <person name="Ghigo E."/>
            <person name="Colson P."/>
            <person name="Levasseur A."/>
            <person name="Kroemer G."/>
            <person name="Raoult D."/>
            <person name="La Scola B."/>
        </authorList>
    </citation>
    <scope>NUCLEOTIDE SEQUENCE [LARGE SCALE GENOMIC DNA]</scope>
    <source>
        <strain evidence="4">Deep ocean</strain>
    </source>
</reference>
<dbReference type="PANTHER" id="PTHR45904">
    <property type="entry name" value="TRNA (URACIL-5-)-METHYLTRANSFERASE"/>
    <property type="match status" value="1"/>
</dbReference>